<dbReference type="OrthoDB" id="19692at2759"/>
<dbReference type="PANTHER" id="PTHR24067">
    <property type="entry name" value="UBIQUITIN-CONJUGATING ENZYME E2"/>
    <property type="match status" value="1"/>
</dbReference>
<feature type="compositionally biased region" description="Low complexity" evidence="6">
    <location>
        <begin position="22"/>
        <end position="36"/>
    </location>
</feature>
<sequence length="209" mass="23258">MMPPTPRTNASSSSSPYPPSRPNSAKPAISSNGNSNTANSSLILRKQLMELQKHPVDGFSAGLVDDDNMLEWDIVIMGPVDTLWEGAILKARLIFPPEYPLLPPKMIFDSEMWHPNIYNKGDKKGEVCVSILHQPGEDEWGFEDAGERWLPVHTVESVLISVISLLSQDVPDLSSPANVDAAKEVREDYPSYKKKVKRLARRSAEEAYD</sequence>
<dbReference type="GO" id="GO:0005524">
    <property type="term" value="F:ATP binding"/>
    <property type="evidence" value="ECO:0007669"/>
    <property type="project" value="UniProtKB-KW"/>
</dbReference>
<dbReference type="Gene3D" id="3.10.110.10">
    <property type="entry name" value="Ubiquitin Conjugating Enzyme"/>
    <property type="match status" value="1"/>
</dbReference>
<dbReference type="SUPFAM" id="SSF54495">
    <property type="entry name" value="UBC-like"/>
    <property type="match status" value="1"/>
</dbReference>
<dbReference type="AlphaFoldDB" id="A0A854QF28"/>
<feature type="region of interest" description="Disordered" evidence="6">
    <location>
        <begin position="1"/>
        <end position="36"/>
    </location>
</feature>
<dbReference type="InterPro" id="IPR050113">
    <property type="entry name" value="Ub_conjugating_enzyme"/>
</dbReference>
<keyword evidence="4" id="KW-0833">Ubl conjugation pathway</keyword>
<organism evidence="8 9">
    <name type="scientific">Cryptococcus neoformans Tu259-1</name>
    <dbReference type="NCBI Taxonomy" id="1230072"/>
    <lineage>
        <taxon>Eukaryota</taxon>
        <taxon>Fungi</taxon>
        <taxon>Dikarya</taxon>
        <taxon>Basidiomycota</taxon>
        <taxon>Agaricomycotina</taxon>
        <taxon>Tremellomycetes</taxon>
        <taxon>Tremellales</taxon>
        <taxon>Cryptococcaceae</taxon>
        <taxon>Cryptococcus</taxon>
        <taxon>Cryptococcus neoformans species complex</taxon>
    </lineage>
</organism>
<dbReference type="InterPro" id="IPR000608">
    <property type="entry name" value="UBC"/>
</dbReference>
<dbReference type="Pfam" id="PF00179">
    <property type="entry name" value="UQ_con"/>
    <property type="match status" value="1"/>
</dbReference>
<dbReference type="Proteomes" id="UP000199727">
    <property type="component" value="Unassembled WGS sequence"/>
</dbReference>
<evidence type="ECO:0000256" key="1">
    <source>
        <dbReference type="ARBA" id="ARBA00012486"/>
    </source>
</evidence>
<evidence type="ECO:0000256" key="5">
    <source>
        <dbReference type="ARBA" id="ARBA00022840"/>
    </source>
</evidence>
<evidence type="ECO:0000256" key="2">
    <source>
        <dbReference type="ARBA" id="ARBA00022679"/>
    </source>
</evidence>
<keyword evidence="5" id="KW-0067">ATP-binding</keyword>
<protein>
    <recommendedName>
        <fullName evidence="1">E2 ubiquitin-conjugating enzyme</fullName>
        <ecNumber evidence="1">2.3.2.23</ecNumber>
    </recommendedName>
</protein>
<dbReference type="FunFam" id="3.10.110.10:FF:000025">
    <property type="entry name" value="ubiquitin-conjugating enzyme E2 7"/>
    <property type="match status" value="1"/>
</dbReference>
<proteinExistence type="predicted"/>
<dbReference type="InterPro" id="IPR016135">
    <property type="entry name" value="UBQ-conjugating_enzyme/RWD"/>
</dbReference>
<evidence type="ECO:0000313" key="8">
    <source>
        <dbReference type="EMBL" id="OXG19247.1"/>
    </source>
</evidence>
<keyword evidence="2" id="KW-0808">Transferase</keyword>
<dbReference type="CDD" id="cd23795">
    <property type="entry name" value="UBCc_UBE2G1"/>
    <property type="match status" value="1"/>
</dbReference>
<reference evidence="8 9" key="1">
    <citation type="submission" date="2017-06" db="EMBL/GenBank/DDBJ databases">
        <title>Global population genomics of the pathogenic fungus Cryptococcus neoformans var. grubii.</title>
        <authorList>
            <person name="Cuomo C."/>
            <person name="Litvintseva A."/>
            <person name="Chen Y."/>
            <person name="Young S."/>
            <person name="Zeng Q."/>
            <person name="Chapman S."/>
            <person name="Gujja S."/>
            <person name="Saif S."/>
            <person name="Birren B."/>
        </authorList>
    </citation>
    <scope>NUCLEOTIDE SEQUENCE [LARGE SCALE GENOMIC DNA]</scope>
    <source>
        <strain evidence="8 9">Tu259-1</strain>
    </source>
</reference>
<dbReference type="EMBL" id="AMKT01000050">
    <property type="protein sequence ID" value="OXG19247.1"/>
    <property type="molecule type" value="Genomic_DNA"/>
</dbReference>
<feature type="domain" description="UBC core" evidence="7">
    <location>
        <begin position="39"/>
        <end position="205"/>
    </location>
</feature>
<evidence type="ECO:0000313" key="9">
    <source>
        <dbReference type="Proteomes" id="UP000199727"/>
    </source>
</evidence>
<evidence type="ECO:0000259" key="7">
    <source>
        <dbReference type="PROSITE" id="PS50127"/>
    </source>
</evidence>
<dbReference type="PROSITE" id="PS50127">
    <property type="entry name" value="UBC_2"/>
    <property type="match status" value="1"/>
</dbReference>
<dbReference type="EC" id="2.3.2.23" evidence="1"/>
<evidence type="ECO:0000256" key="4">
    <source>
        <dbReference type="ARBA" id="ARBA00022786"/>
    </source>
</evidence>
<keyword evidence="3" id="KW-0547">Nucleotide-binding</keyword>
<gene>
    <name evidence="8" type="ORF">C361_04187</name>
</gene>
<dbReference type="GO" id="GO:0061631">
    <property type="term" value="F:ubiquitin conjugating enzyme activity"/>
    <property type="evidence" value="ECO:0007669"/>
    <property type="project" value="UniProtKB-EC"/>
</dbReference>
<accession>A0A854QF28</accession>
<comment type="caution">
    <text evidence="8">The sequence shown here is derived from an EMBL/GenBank/DDBJ whole genome shotgun (WGS) entry which is preliminary data.</text>
</comment>
<evidence type="ECO:0000256" key="3">
    <source>
        <dbReference type="ARBA" id="ARBA00022741"/>
    </source>
</evidence>
<evidence type="ECO:0000256" key="6">
    <source>
        <dbReference type="SAM" id="MobiDB-lite"/>
    </source>
</evidence>
<name>A0A854QF28_CRYNE</name>
<dbReference type="SMART" id="SM00212">
    <property type="entry name" value="UBCc"/>
    <property type="match status" value="1"/>
</dbReference>